<evidence type="ECO:0000313" key="1">
    <source>
        <dbReference type="EMBL" id="MDN3705679.1"/>
    </source>
</evidence>
<evidence type="ECO:0000313" key="2">
    <source>
        <dbReference type="Proteomes" id="UP001242368"/>
    </source>
</evidence>
<name>A0ABT8CMD4_9FLAO</name>
<accession>A0ABT8CMD4</accession>
<protein>
    <submittedName>
        <fullName evidence="1">Uncharacterized protein</fullName>
    </submittedName>
</protein>
<dbReference type="RefSeq" id="WP_290361838.1">
    <property type="nucleotide sequence ID" value="NZ_JAUFQU010000001.1"/>
</dbReference>
<reference evidence="2" key="1">
    <citation type="journal article" date="2019" name="Int. J. Syst. Evol. Microbiol.">
        <title>The Global Catalogue of Microorganisms (GCM) 10K type strain sequencing project: providing services to taxonomists for standard genome sequencing and annotation.</title>
        <authorList>
            <consortium name="The Broad Institute Genomics Platform"/>
            <consortium name="The Broad Institute Genome Sequencing Center for Infectious Disease"/>
            <person name="Wu L."/>
            <person name="Ma J."/>
        </authorList>
    </citation>
    <scope>NUCLEOTIDE SEQUENCE [LARGE SCALE GENOMIC DNA]</scope>
    <source>
        <strain evidence="2">CECT 7184</strain>
    </source>
</reference>
<dbReference type="Proteomes" id="UP001242368">
    <property type="component" value="Unassembled WGS sequence"/>
</dbReference>
<proteinExistence type="predicted"/>
<dbReference type="EMBL" id="JAUFQU010000001">
    <property type="protein sequence ID" value="MDN3705679.1"/>
    <property type="molecule type" value="Genomic_DNA"/>
</dbReference>
<gene>
    <name evidence="1" type="ORF">QW060_00860</name>
</gene>
<organism evidence="1 2">
    <name type="scientific">Paenimyroides ceti</name>
    <dbReference type="NCBI Taxonomy" id="395087"/>
    <lineage>
        <taxon>Bacteria</taxon>
        <taxon>Pseudomonadati</taxon>
        <taxon>Bacteroidota</taxon>
        <taxon>Flavobacteriia</taxon>
        <taxon>Flavobacteriales</taxon>
        <taxon>Flavobacteriaceae</taxon>
        <taxon>Paenimyroides</taxon>
    </lineage>
</organism>
<sequence>MLNKGLKSEEEQRINAILERMTTIVFVPDNWNEMILEDELKKIGLTVSDLLTKDSEHLHEHLINEQFPWNKMEQFADILVKLSEQAGYETLKSKARKMYEFIQSESKAFSFEIFNKINKL</sequence>
<comment type="caution">
    <text evidence="1">The sequence shown here is derived from an EMBL/GenBank/DDBJ whole genome shotgun (WGS) entry which is preliminary data.</text>
</comment>
<keyword evidence="2" id="KW-1185">Reference proteome</keyword>